<sequence>MIRDILVNLTQGAERDPAAIYAASLAAEFQAHLTGLSVTYEIDVPPFYMGALPTDFIDQQIRDNEAAAAKATAQFQAIAGAAGVVSEVRQLSASLGEAAHTFSEMSRLFDLTVVGQPDPDRPGPEEVIAETALMEAGRAVLVVPYVQKPPFSIERVVVAWDGSRASARALAESLTILHRAKHIEVFTVRYAGEEENPEGVAAMERHLAHHGLKATFRQMSISSGESISSAILNEVSDQGADLVVMGGYGHSRLREMVLGGVTREILDSMTVPVLMAH</sequence>
<dbReference type="PRINTS" id="PR01438">
    <property type="entry name" value="UNVRSLSTRESS"/>
</dbReference>
<dbReference type="PANTHER" id="PTHR46268:SF15">
    <property type="entry name" value="UNIVERSAL STRESS PROTEIN HP_0031"/>
    <property type="match status" value="1"/>
</dbReference>
<comment type="similarity">
    <text evidence="1">Belongs to the universal stress protein A family.</text>
</comment>
<organism evidence="3 4">
    <name type="scientific">Azorhizobium oxalatiphilum</name>
    <dbReference type="NCBI Taxonomy" id="980631"/>
    <lineage>
        <taxon>Bacteria</taxon>
        <taxon>Pseudomonadati</taxon>
        <taxon>Pseudomonadota</taxon>
        <taxon>Alphaproteobacteria</taxon>
        <taxon>Hyphomicrobiales</taxon>
        <taxon>Xanthobacteraceae</taxon>
        <taxon>Azorhizobium</taxon>
    </lineage>
</organism>
<dbReference type="AlphaFoldDB" id="A0A917FHX7"/>
<dbReference type="SUPFAM" id="SSF52402">
    <property type="entry name" value="Adenine nucleotide alpha hydrolases-like"/>
    <property type="match status" value="2"/>
</dbReference>
<evidence type="ECO:0000256" key="1">
    <source>
        <dbReference type="ARBA" id="ARBA00008791"/>
    </source>
</evidence>
<dbReference type="Proteomes" id="UP000606044">
    <property type="component" value="Unassembled WGS sequence"/>
</dbReference>
<dbReference type="Pfam" id="PF00582">
    <property type="entry name" value="Usp"/>
    <property type="match status" value="1"/>
</dbReference>
<dbReference type="InterPro" id="IPR006016">
    <property type="entry name" value="UspA"/>
</dbReference>
<name>A0A917FHX7_9HYPH</name>
<dbReference type="RefSeq" id="WP_188583467.1">
    <property type="nucleotide sequence ID" value="NZ_BMCT01000009.1"/>
</dbReference>
<protein>
    <submittedName>
        <fullName evidence="3">Universal stress protein UspA</fullName>
    </submittedName>
</protein>
<dbReference type="PANTHER" id="PTHR46268">
    <property type="entry name" value="STRESS RESPONSE PROTEIN NHAX"/>
    <property type="match status" value="1"/>
</dbReference>
<feature type="domain" description="UspA" evidence="2">
    <location>
        <begin position="154"/>
        <end position="276"/>
    </location>
</feature>
<reference evidence="3" key="2">
    <citation type="submission" date="2020-09" db="EMBL/GenBank/DDBJ databases">
        <authorList>
            <person name="Sun Q."/>
            <person name="Sedlacek I."/>
        </authorList>
    </citation>
    <scope>NUCLEOTIDE SEQUENCE</scope>
    <source>
        <strain evidence="3">CCM 7897</strain>
    </source>
</reference>
<dbReference type="EMBL" id="BMCT01000009">
    <property type="protein sequence ID" value="GGF82745.1"/>
    <property type="molecule type" value="Genomic_DNA"/>
</dbReference>
<accession>A0A917FHX7</accession>
<keyword evidence="4" id="KW-1185">Reference proteome</keyword>
<evidence type="ECO:0000313" key="4">
    <source>
        <dbReference type="Proteomes" id="UP000606044"/>
    </source>
</evidence>
<gene>
    <name evidence="3" type="ORF">GCM10007301_48570</name>
</gene>
<evidence type="ECO:0000259" key="2">
    <source>
        <dbReference type="Pfam" id="PF00582"/>
    </source>
</evidence>
<evidence type="ECO:0000313" key="3">
    <source>
        <dbReference type="EMBL" id="GGF82745.1"/>
    </source>
</evidence>
<dbReference type="CDD" id="cd00293">
    <property type="entry name" value="USP-like"/>
    <property type="match status" value="1"/>
</dbReference>
<dbReference type="InterPro" id="IPR006015">
    <property type="entry name" value="Universal_stress_UspA"/>
</dbReference>
<reference evidence="3" key="1">
    <citation type="journal article" date="2014" name="Int. J. Syst. Evol. Microbiol.">
        <title>Complete genome sequence of Corynebacterium casei LMG S-19264T (=DSM 44701T), isolated from a smear-ripened cheese.</title>
        <authorList>
            <consortium name="US DOE Joint Genome Institute (JGI-PGF)"/>
            <person name="Walter F."/>
            <person name="Albersmeier A."/>
            <person name="Kalinowski J."/>
            <person name="Ruckert C."/>
        </authorList>
    </citation>
    <scope>NUCLEOTIDE SEQUENCE</scope>
    <source>
        <strain evidence="3">CCM 7897</strain>
    </source>
</reference>
<dbReference type="Gene3D" id="3.40.50.12370">
    <property type="match status" value="1"/>
</dbReference>
<proteinExistence type="inferred from homology"/>
<comment type="caution">
    <text evidence="3">The sequence shown here is derived from an EMBL/GenBank/DDBJ whole genome shotgun (WGS) entry which is preliminary data.</text>
</comment>